<dbReference type="SFLD" id="SFLDS00028">
    <property type="entry name" value="Proline_Racemase"/>
    <property type="match status" value="1"/>
</dbReference>
<organism evidence="4 5">
    <name type="scientific">Desmophyllum pertusum</name>
    <dbReference type="NCBI Taxonomy" id="174260"/>
    <lineage>
        <taxon>Eukaryota</taxon>
        <taxon>Metazoa</taxon>
        <taxon>Cnidaria</taxon>
        <taxon>Anthozoa</taxon>
        <taxon>Hexacorallia</taxon>
        <taxon>Scleractinia</taxon>
        <taxon>Caryophylliina</taxon>
        <taxon>Caryophylliidae</taxon>
        <taxon>Desmophyllum</taxon>
    </lineage>
</organism>
<keyword evidence="5" id="KW-1185">Reference proteome</keyword>
<evidence type="ECO:0000256" key="2">
    <source>
        <dbReference type="ARBA" id="ARBA00007529"/>
    </source>
</evidence>
<reference evidence="4" key="1">
    <citation type="submission" date="2023-01" db="EMBL/GenBank/DDBJ databases">
        <title>Genome assembly of the deep-sea coral Lophelia pertusa.</title>
        <authorList>
            <person name="Herrera S."/>
            <person name="Cordes E."/>
        </authorList>
    </citation>
    <scope>NUCLEOTIDE SEQUENCE</scope>
    <source>
        <strain evidence="4">USNM1676648</strain>
        <tissue evidence="4">Polyp</tissue>
    </source>
</reference>
<name>A0A9X0CQJ5_9CNID</name>
<dbReference type="EMBL" id="MU826837">
    <property type="protein sequence ID" value="KAJ7372372.1"/>
    <property type="molecule type" value="Genomic_DNA"/>
</dbReference>
<evidence type="ECO:0000256" key="1">
    <source>
        <dbReference type="ARBA" id="ARBA00001148"/>
    </source>
</evidence>
<proteinExistence type="inferred from homology"/>
<sequence>MEDNGPEISTIEMHTGGEPLRIIISGYPEIKGDTILAKRRYVREHLDHLRKLVMFEPRGHYDMYGAVIVQPHSEKADMGVIFMHNEGYSTMCGHAVIALGRYAVDSGLLSTDVSRSSVGEVPVFIECPCGVVKALVDIEEGRSGRVRFVSVPAFAFGLDVEINTEKFGKVKVDIGFGGAFYAIVTADRLGLDVRSSRLNDIVDAANVITNSAKSQIRLHHPDSEELAFLYGTIITDGKDMYNGDPQEATANVCVFADSEVDRSPTGSGVTARIAVQYARQQIGLHQVRVFEQGLVGSKFTGQAVKETKCGDFDAVHVEVSGHAYYTGKCTFSVEKDDPFREGFLLK</sequence>
<protein>
    <recommendedName>
        <fullName evidence="3">trans-L-3-hydroxyproline dehydratase</fullName>
        <ecNumber evidence="3">4.2.1.77</ecNumber>
    </recommendedName>
</protein>
<dbReference type="OrthoDB" id="6409228at2759"/>
<evidence type="ECO:0000313" key="5">
    <source>
        <dbReference type="Proteomes" id="UP001163046"/>
    </source>
</evidence>
<dbReference type="SUPFAM" id="SSF54506">
    <property type="entry name" value="Diaminopimelate epimerase-like"/>
    <property type="match status" value="1"/>
</dbReference>
<accession>A0A9X0CQJ5</accession>
<dbReference type="Proteomes" id="UP001163046">
    <property type="component" value="Unassembled WGS sequence"/>
</dbReference>
<dbReference type="FunFam" id="3.10.310.10:FF:000003">
    <property type="entry name" value="Proline racemase"/>
    <property type="match status" value="1"/>
</dbReference>
<dbReference type="AlphaFoldDB" id="A0A9X0CQJ5"/>
<comment type="catalytic activity">
    <reaction evidence="1">
        <text>trans-3-hydroxy-L-proline = 1-pyrroline-2-carboxylate + H2O</text>
        <dbReference type="Rhea" id="RHEA:10320"/>
        <dbReference type="ChEBI" id="CHEBI:15377"/>
        <dbReference type="ChEBI" id="CHEBI:39785"/>
        <dbReference type="ChEBI" id="CHEBI:57938"/>
        <dbReference type="EC" id="4.2.1.77"/>
    </reaction>
</comment>
<evidence type="ECO:0000313" key="4">
    <source>
        <dbReference type="EMBL" id="KAJ7372372.1"/>
    </source>
</evidence>
<dbReference type="Gene3D" id="3.10.310.10">
    <property type="entry name" value="Diaminopimelate Epimerase, Chain A, domain 1"/>
    <property type="match status" value="2"/>
</dbReference>
<dbReference type="PIRSF" id="PIRSF029792">
    <property type="entry name" value="Pro_racemase"/>
    <property type="match status" value="1"/>
</dbReference>
<dbReference type="EC" id="4.2.1.77" evidence="3"/>
<gene>
    <name evidence="4" type="primary">L3HYPDH</name>
    <name evidence="4" type="ORF">OS493_019821</name>
</gene>
<dbReference type="Pfam" id="PF05544">
    <property type="entry name" value="Pro_racemase"/>
    <property type="match status" value="1"/>
</dbReference>
<evidence type="ECO:0000256" key="3">
    <source>
        <dbReference type="ARBA" id="ARBA00013105"/>
    </source>
</evidence>
<comment type="similarity">
    <text evidence="2">Belongs to the proline racemase family.</text>
</comment>
<comment type="caution">
    <text evidence="4">The sequence shown here is derived from an EMBL/GenBank/DDBJ whole genome shotgun (WGS) entry which is preliminary data.</text>
</comment>
<dbReference type="PANTHER" id="PTHR33442:SF1">
    <property type="entry name" value="TRANS-3-HYDROXY-L-PROLINE DEHYDRATASE"/>
    <property type="match status" value="1"/>
</dbReference>
<dbReference type="PANTHER" id="PTHR33442">
    <property type="entry name" value="TRANS-3-HYDROXY-L-PROLINE DEHYDRATASE"/>
    <property type="match status" value="1"/>
</dbReference>
<dbReference type="InterPro" id="IPR008794">
    <property type="entry name" value="Pro_racemase_fam"/>
</dbReference>
<keyword evidence="4" id="KW-0456">Lyase</keyword>
<dbReference type="GO" id="GO:0050346">
    <property type="term" value="F:trans-L-3-hydroxyproline dehydratase activity"/>
    <property type="evidence" value="ECO:0007669"/>
    <property type="project" value="UniProtKB-EC"/>
</dbReference>